<dbReference type="InterPro" id="IPR051351">
    <property type="entry name" value="Ascorbate-PTS_EIIA_comp"/>
</dbReference>
<dbReference type="Pfam" id="PF00359">
    <property type="entry name" value="PTS_EIIA_2"/>
    <property type="match status" value="1"/>
</dbReference>
<proteinExistence type="predicted"/>
<accession>F1T4C3</accession>
<dbReference type="InterPro" id="IPR016152">
    <property type="entry name" value="PTrfase/Anion_transptr"/>
</dbReference>
<dbReference type="GO" id="GO:0005737">
    <property type="term" value="C:cytoplasm"/>
    <property type="evidence" value="ECO:0007669"/>
    <property type="project" value="UniProtKB-SubCell"/>
</dbReference>
<keyword evidence="8" id="KW-0670">Pyruvate</keyword>
<dbReference type="SUPFAM" id="SSF55804">
    <property type="entry name" value="Phoshotransferase/anion transport protein"/>
    <property type="match status" value="1"/>
</dbReference>
<evidence type="ECO:0000259" key="7">
    <source>
        <dbReference type="PROSITE" id="PS51094"/>
    </source>
</evidence>
<keyword evidence="2" id="KW-0813">Transport</keyword>
<protein>
    <submittedName>
        <fullName evidence="8">Phosphoenolpyruvate-dependent sugar phosphotransferase system, EIIA 2</fullName>
    </submittedName>
</protein>
<gene>
    <name evidence="8" type="ORF">HMPREF0091_10514</name>
</gene>
<sequence length="156" mass="17618">MCKSNKDNVATLDQLLQKKNVQLINKVANWQEAVRISLKPLEKGGFVDECYAENIIKDVYELGPYFVLTDKIALIHGRPEKGAIKQQLAITVLKKPVFFLDSTSPVRILFALAAENADSHIEAIKLLATFCMDESNVDKLLELENVDDIYKHLMEV</sequence>
<evidence type="ECO:0000313" key="8">
    <source>
        <dbReference type="EMBL" id="EGF23567.1"/>
    </source>
</evidence>
<keyword evidence="3" id="KW-0963">Cytoplasm</keyword>
<dbReference type="Gene3D" id="3.40.930.10">
    <property type="entry name" value="Mannitol-specific EII, Chain A"/>
    <property type="match status" value="1"/>
</dbReference>
<evidence type="ECO:0000256" key="4">
    <source>
        <dbReference type="ARBA" id="ARBA00022679"/>
    </source>
</evidence>
<dbReference type="RefSeq" id="WP_006302695.1">
    <property type="nucleotide sequence ID" value="NZ_ACGK02000001.1"/>
</dbReference>
<comment type="caution">
    <text evidence="8">The sequence shown here is derived from an EMBL/GenBank/DDBJ whole genome shotgun (WGS) entry which is preliminary data.</text>
</comment>
<keyword evidence="9" id="KW-1185">Reference proteome</keyword>
<dbReference type="CDD" id="cd00211">
    <property type="entry name" value="PTS_IIA_fru"/>
    <property type="match status" value="1"/>
</dbReference>
<dbReference type="GeneID" id="93210130"/>
<name>F1T4C3_9ACTN</name>
<keyword evidence="5" id="KW-0598">Phosphotransferase system</keyword>
<feature type="domain" description="PTS EIIA type-2" evidence="7">
    <location>
        <begin position="14"/>
        <end position="156"/>
    </location>
</feature>
<organism evidence="8 9">
    <name type="scientific">Fannyhessea vaginae DSM 15829</name>
    <dbReference type="NCBI Taxonomy" id="525256"/>
    <lineage>
        <taxon>Bacteria</taxon>
        <taxon>Bacillati</taxon>
        <taxon>Actinomycetota</taxon>
        <taxon>Coriobacteriia</taxon>
        <taxon>Coriobacteriales</taxon>
        <taxon>Atopobiaceae</taxon>
        <taxon>Fannyhessea</taxon>
    </lineage>
</organism>
<keyword evidence="6" id="KW-0418">Kinase</keyword>
<keyword evidence="4 8" id="KW-0808">Transferase</keyword>
<evidence type="ECO:0000313" key="9">
    <source>
        <dbReference type="Proteomes" id="UP000005947"/>
    </source>
</evidence>
<reference evidence="8 9" key="1">
    <citation type="submission" date="2011-02" db="EMBL/GenBank/DDBJ databases">
        <authorList>
            <person name="Muzny D."/>
            <person name="Qin X."/>
            <person name="Buhay C."/>
            <person name="Dugan-Rocha S."/>
            <person name="Ding Y."/>
            <person name="Chen G."/>
            <person name="Hawes A."/>
            <person name="Holder M."/>
            <person name="Jhangiani S."/>
            <person name="Johnson A."/>
            <person name="Khan Z."/>
            <person name="Li Z."/>
            <person name="Liu W."/>
            <person name="Liu X."/>
            <person name="Perez L."/>
            <person name="Shen H."/>
            <person name="Wang Q."/>
            <person name="Watt J."/>
            <person name="Xi L."/>
            <person name="Xin Y."/>
            <person name="Zhou J."/>
            <person name="Deng J."/>
            <person name="Jiang H."/>
            <person name="Liu Y."/>
            <person name="Qu J."/>
            <person name="Song X.-Z."/>
            <person name="Zhang L."/>
            <person name="Villasana D."/>
            <person name="Johnson A."/>
            <person name="Liu J."/>
            <person name="Liyanage D."/>
            <person name="Lorensuhewa L."/>
            <person name="Robinson T."/>
            <person name="Song A."/>
            <person name="Song B.-B."/>
            <person name="Dinh H."/>
            <person name="Thornton R."/>
            <person name="Coyle M."/>
            <person name="Francisco L."/>
            <person name="Jackson L."/>
            <person name="Javaid M."/>
            <person name="Korchina V."/>
            <person name="Kovar C."/>
            <person name="Mata R."/>
            <person name="Mathew T."/>
            <person name="Ngo R."/>
            <person name="Nguyen L."/>
            <person name="Nguyen N."/>
            <person name="Okwuonu G."/>
            <person name="Ongeri F."/>
            <person name="Pham C."/>
            <person name="Simmons D."/>
            <person name="Wilczek-Boney K."/>
            <person name="Hale W."/>
            <person name="Jakkamsetti A."/>
            <person name="Pham P."/>
            <person name="Ruth R."/>
            <person name="San Lucas F."/>
            <person name="Warren J."/>
            <person name="Zhang J."/>
            <person name="Zhao Z."/>
            <person name="Zhou C."/>
            <person name="Zhu D."/>
            <person name="Lee S."/>
            <person name="Bess C."/>
            <person name="Blankenburg K."/>
            <person name="Forbes L."/>
            <person name="Fu Q."/>
            <person name="Gubbala S."/>
            <person name="Hirani K."/>
            <person name="Jayaseelan J.C."/>
            <person name="Lara F."/>
            <person name="Munidasa M."/>
            <person name="Palculict T."/>
            <person name="Patil S."/>
            <person name="Pu L.-L."/>
            <person name="Saada N."/>
            <person name="Tang L."/>
            <person name="Weissenberger G."/>
            <person name="Zhu Y."/>
            <person name="Hemphill L."/>
            <person name="Shang Y."/>
            <person name="Youmans B."/>
            <person name="Ayvaz T."/>
            <person name="Ross M."/>
            <person name="Santibanez J."/>
            <person name="Aqrawi P."/>
            <person name="Gross S."/>
            <person name="Joshi V."/>
            <person name="Fowler G."/>
            <person name="Nazareth L."/>
            <person name="Reid J."/>
            <person name="Worley K."/>
            <person name="Petrosino J."/>
            <person name="Highlander S."/>
            <person name="Gibbs R."/>
        </authorList>
    </citation>
    <scope>NUCLEOTIDE SEQUENCE [LARGE SCALE GENOMIC DNA]</scope>
    <source>
        <strain evidence="8 9">DSM 15829</strain>
    </source>
</reference>
<dbReference type="InterPro" id="IPR002178">
    <property type="entry name" value="PTS_EIIA_type-2_dom"/>
</dbReference>
<evidence type="ECO:0000256" key="3">
    <source>
        <dbReference type="ARBA" id="ARBA00022490"/>
    </source>
</evidence>
<dbReference type="GO" id="GO:0009401">
    <property type="term" value="P:phosphoenolpyruvate-dependent sugar phosphotransferase system"/>
    <property type="evidence" value="ECO:0007669"/>
    <property type="project" value="UniProtKB-KW"/>
</dbReference>
<dbReference type="eggNOG" id="COG1762">
    <property type="taxonomic scope" value="Bacteria"/>
</dbReference>
<dbReference type="EMBL" id="ACGK02000001">
    <property type="protein sequence ID" value="EGF23567.1"/>
    <property type="molecule type" value="Genomic_DNA"/>
</dbReference>
<evidence type="ECO:0000256" key="6">
    <source>
        <dbReference type="ARBA" id="ARBA00022777"/>
    </source>
</evidence>
<dbReference type="PANTHER" id="PTHR36203">
    <property type="entry name" value="ASCORBATE-SPECIFIC PTS SYSTEM EIIA COMPONENT"/>
    <property type="match status" value="1"/>
</dbReference>
<dbReference type="PROSITE" id="PS51094">
    <property type="entry name" value="PTS_EIIA_TYPE_2"/>
    <property type="match status" value="1"/>
</dbReference>
<dbReference type="PANTHER" id="PTHR36203:SF4">
    <property type="entry name" value="MANNITOL-SPECIFIC CRYPTIC PHOSPHOTRANSFERASE ENZYME IIA COMPONENT"/>
    <property type="match status" value="1"/>
</dbReference>
<evidence type="ECO:0000256" key="5">
    <source>
        <dbReference type="ARBA" id="ARBA00022683"/>
    </source>
</evidence>
<dbReference type="OrthoDB" id="1634238at2"/>
<evidence type="ECO:0000256" key="1">
    <source>
        <dbReference type="ARBA" id="ARBA00004496"/>
    </source>
</evidence>
<comment type="subcellular location">
    <subcellularLocation>
        <location evidence="1">Cytoplasm</location>
    </subcellularLocation>
</comment>
<dbReference type="AlphaFoldDB" id="F1T4C3"/>
<dbReference type="Proteomes" id="UP000005947">
    <property type="component" value="Unassembled WGS sequence"/>
</dbReference>
<evidence type="ECO:0000256" key="2">
    <source>
        <dbReference type="ARBA" id="ARBA00022448"/>
    </source>
</evidence>
<dbReference type="GO" id="GO:0016301">
    <property type="term" value="F:kinase activity"/>
    <property type="evidence" value="ECO:0007669"/>
    <property type="project" value="UniProtKB-KW"/>
</dbReference>